<dbReference type="AlphaFoldDB" id="A0A561T2D4"/>
<protein>
    <submittedName>
        <fullName evidence="2">Enamine deaminase RidA (YjgF/YER057c/UK114 family)</fullName>
    </submittedName>
</protein>
<dbReference type="RefSeq" id="WP_147259804.1">
    <property type="nucleotide sequence ID" value="NZ_VIWU01000001.1"/>
</dbReference>
<reference evidence="2 3" key="1">
    <citation type="submission" date="2019-06" db="EMBL/GenBank/DDBJ databases">
        <title>Sequencing the genomes of 1000 actinobacteria strains.</title>
        <authorList>
            <person name="Klenk H.-P."/>
        </authorList>
    </citation>
    <scope>NUCLEOTIDE SEQUENCE [LARGE SCALE GENOMIC DNA]</scope>
    <source>
        <strain evidence="2 3">DSM 45671</strain>
    </source>
</reference>
<sequence length="135" mass="13876">MPVELINPEGLPQPQGYAQVGVASGSRLVYVSGQVARTADGGRVGAGDLAAQTEQAYLNLATALAAAGATFADVAKLTVYVVDWSADRMPELVAGAMRAAERLGFDPVRPITLLGVTALGEPDLLVEVEAVAVLD</sequence>
<dbReference type="SUPFAM" id="SSF55298">
    <property type="entry name" value="YjgF-like"/>
    <property type="match status" value="1"/>
</dbReference>
<dbReference type="CDD" id="cd00448">
    <property type="entry name" value="YjgF_YER057c_UK114_family"/>
    <property type="match status" value="1"/>
</dbReference>
<dbReference type="PANTHER" id="PTHR11803">
    <property type="entry name" value="2-IMINOBUTANOATE/2-IMINOPROPANOATE DEAMINASE RIDA"/>
    <property type="match status" value="1"/>
</dbReference>
<evidence type="ECO:0000313" key="3">
    <source>
        <dbReference type="Proteomes" id="UP000321261"/>
    </source>
</evidence>
<keyword evidence="3" id="KW-1185">Reference proteome</keyword>
<evidence type="ECO:0000313" key="2">
    <source>
        <dbReference type="EMBL" id="TWF81270.1"/>
    </source>
</evidence>
<evidence type="ECO:0000256" key="1">
    <source>
        <dbReference type="ARBA" id="ARBA00010552"/>
    </source>
</evidence>
<accession>A0A561T2D4</accession>
<dbReference type="InterPro" id="IPR035959">
    <property type="entry name" value="RutC-like_sf"/>
</dbReference>
<name>A0A561T2D4_9PSEU</name>
<organism evidence="2 3">
    <name type="scientific">Pseudonocardia hierapolitana</name>
    <dbReference type="NCBI Taxonomy" id="1128676"/>
    <lineage>
        <taxon>Bacteria</taxon>
        <taxon>Bacillati</taxon>
        <taxon>Actinomycetota</taxon>
        <taxon>Actinomycetes</taxon>
        <taxon>Pseudonocardiales</taxon>
        <taxon>Pseudonocardiaceae</taxon>
        <taxon>Pseudonocardia</taxon>
    </lineage>
</organism>
<gene>
    <name evidence="2" type="ORF">FHX44_117213</name>
</gene>
<dbReference type="GO" id="GO:0019239">
    <property type="term" value="F:deaminase activity"/>
    <property type="evidence" value="ECO:0007669"/>
    <property type="project" value="TreeGrafter"/>
</dbReference>
<dbReference type="InterPro" id="IPR006175">
    <property type="entry name" value="YjgF/YER057c/UK114"/>
</dbReference>
<comment type="similarity">
    <text evidence="1">Belongs to the RutC family.</text>
</comment>
<proteinExistence type="inferred from homology"/>
<dbReference type="Pfam" id="PF01042">
    <property type="entry name" value="Ribonuc_L-PSP"/>
    <property type="match status" value="1"/>
</dbReference>
<dbReference type="OrthoDB" id="3212792at2"/>
<comment type="caution">
    <text evidence="2">The sequence shown here is derived from an EMBL/GenBank/DDBJ whole genome shotgun (WGS) entry which is preliminary data.</text>
</comment>
<dbReference type="PANTHER" id="PTHR11803:SF58">
    <property type="entry name" value="PROTEIN HMF1-RELATED"/>
    <property type="match status" value="1"/>
</dbReference>
<dbReference type="Gene3D" id="3.30.1330.40">
    <property type="entry name" value="RutC-like"/>
    <property type="match status" value="1"/>
</dbReference>
<dbReference type="Proteomes" id="UP000321261">
    <property type="component" value="Unassembled WGS sequence"/>
</dbReference>
<dbReference type="GO" id="GO:0005829">
    <property type="term" value="C:cytosol"/>
    <property type="evidence" value="ECO:0007669"/>
    <property type="project" value="TreeGrafter"/>
</dbReference>
<dbReference type="EMBL" id="VIWU01000001">
    <property type="protein sequence ID" value="TWF81270.1"/>
    <property type="molecule type" value="Genomic_DNA"/>
</dbReference>